<feature type="transmembrane region" description="Helical" evidence="1">
    <location>
        <begin position="337"/>
        <end position="355"/>
    </location>
</feature>
<evidence type="ECO:0000313" key="3">
    <source>
        <dbReference type="EMBL" id="EON87642.1"/>
    </source>
</evidence>
<feature type="transmembrane region" description="Helical" evidence="1">
    <location>
        <begin position="21"/>
        <end position="43"/>
    </location>
</feature>
<dbReference type="OrthoDB" id="9767863at2"/>
<dbReference type="PANTHER" id="PTHR23028">
    <property type="entry name" value="ACETYLTRANSFERASE"/>
    <property type="match status" value="1"/>
</dbReference>
<feature type="transmembrane region" description="Helical" evidence="1">
    <location>
        <begin position="191"/>
        <end position="207"/>
    </location>
</feature>
<feature type="transmembrane region" description="Helical" evidence="1">
    <location>
        <begin position="213"/>
        <end position="231"/>
    </location>
</feature>
<keyword evidence="3" id="KW-0808">Transferase</keyword>
<comment type="caution">
    <text evidence="3">The sequence shown here is derived from an EMBL/GenBank/DDBJ whole genome shotgun (WGS) entry which is preliminary data.</text>
</comment>
<keyword evidence="1" id="KW-1133">Transmembrane helix</keyword>
<evidence type="ECO:0000313" key="4">
    <source>
        <dbReference type="Proteomes" id="UP000014012"/>
    </source>
</evidence>
<feature type="transmembrane region" description="Helical" evidence="1">
    <location>
        <begin position="103"/>
        <end position="127"/>
    </location>
</feature>
<dbReference type="PATRIC" id="fig|1315976.3.peg.2946"/>
<keyword evidence="1" id="KW-0812">Transmembrane</keyword>
<accession>R8AMT8</accession>
<name>R8AMT8_PLESH</name>
<reference evidence="3 4" key="1">
    <citation type="journal article" date="2013" name="Genome Announc.">
        <title>Genome Sequence of Plesiomonas shigelloides Strain 302-73 (Serotype O1).</title>
        <authorList>
            <person name="Pique N."/>
            <person name="Aquilini E."/>
            <person name="Alioto T."/>
            <person name="Minana-Galbis D."/>
            <person name="Tomas J.M."/>
        </authorList>
    </citation>
    <scope>NUCLEOTIDE SEQUENCE [LARGE SCALE GENOMIC DNA]</scope>
    <source>
        <strain evidence="3 4">302-73</strain>
    </source>
</reference>
<evidence type="ECO:0000256" key="1">
    <source>
        <dbReference type="SAM" id="Phobius"/>
    </source>
</evidence>
<dbReference type="InterPro" id="IPR050879">
    <property type="entry name" value="Acyltransferase_3"/>
</dbReference>
<feature type="transmembrane region" description="Helical" evidence="1">
    <location>
        <begin position="243"/>
        <end position="261"/>
    </location>
</feature>
<feature type="domain" description="Acyltransferase 3" evidence="2">
    <location>
        <begin position="21"/>
        <end position="351"/>
    </location>
</feature>
<feature type="transmembrane region" description="Helical" evidence="1">
    <location>
        <begin position="281"/>
        <end position="305"/>
    </location>
</feature>
<dbReference type="EMBL" id="AQQO01000359">
    <property type="protein sequence ID" value="EON87642.1"/>
    <property type="molecule type" value="Genomic_DNA"/>
</dbReference>
<feature type="transmembrane region" description="Helical" evidence="1">
    <location>
        <begin position="312"/>
        <end position="331"/>
    </location>
</feature>
<feature type="transmembrane region" description="Helical" evidence="1">
    <location>
        <begin position="71"/>
        <end position="91"/>
    </location>
</feature>
<dbReference type="AlphaFoldDB" id="R8AMT8"/>
<proteinExistence type="predicted"/>
<dbReference type="GO" id="GO:0016747">
    <property type="term" value="F:acyltransferase activity, transferring groups other than amino-acyl groups"/>
    <property type="evidence" value="ECO:0007669"/>
    <property type="project" value="InterPro"/>
</dbReference>
<keyword evidence="3" id="KW-0012">Acyltransferase</keyword>
<organism evidence="3 4">
    <name type="scientific">Plesiomonas shigelloides 302-73</name>
    <dbReference type="NCBI Taxonomy" id="1315976"/>
    <lineage>
        <taxon>Bacteria</taxon>
        <taxon>Pseudomonadati</taxon>
        <taxon>Pseudomonadota</taxon>
        <taxon>Gammaproteobacteria</taxon>
        <taxon>Enterobacterales</taxon>
        <taxon>Enterobacteriaceae</taxon>
        <taxon>Plesiomonas</taxon>
    </lineage>
</organism>
<sequence>MINNITLREKCILSNKKIFDFIHTLRGVAVLLVLWSHLGGWWLSFNGYESILQRTWESFVVKPFHLYQNGGHLGVLVFFLISGFIITHVSLSESRQQFVVKRVFRIFPPLAVSMVITYSVVSIFTYYDMRLPLGMGVHGFHEYIQSLFLINYLTGAPAVNGVTWTLFIEVLFYVITAIFISKTKRCAEGSTYLMIVVSAVLVCLSSINQYTSALANFTVYVFYLLIGRIVYFYSSKTLSASKSVVLMFVSGSLYVFFYEYLYPGMLFSAPAPAYPVIYSDVIAIGIFLVALNVIHKAGALSVFLANTSYSSYLLHLPLGGGALVILDKFGFSFEISFVIALMFCLFVSYLMFVVIEVPSQKLARKVLMGDRNIFFRYQ</sequence>
<gene>
    <name evidence="3" type="ORF">PLESHI_15413</name>
</gene>
<dbReference type="HOGENOM" id="CLU_005679_2_3_6"/>
<dbReference type="Pfam" id="PF01757">
    <property type="entry name" value="Acyl_transf_3"/>
    <property type="match status" value="1"/>
</dbReference>
<dbReference type="InterPro" id="IPR002656">
    <property type="entry name" value="Acyl_transf_3_dom"/>
</dbReference>
<protein>
    <submittedName>
        <fullName evidence="3">Acyltransferase</fullName>
    </submittedName>
</protein>
<keyword evidence="4" id="KW-1185">Reference proteome</keyword>
<dbReference type="Proteomes" id="UP000014012">
    <property type="component" value="Unassembled WGS sequence"/>
</dbReference>
<feature type="transmembrane region" description="Helical" evidence="1">
    <location>
        <begin position="161"/>
        <end position="179"/>
    </location>
</feature>
<evidence type="ECO:0000259" key="2">
    <source>
        <dbReference type="Pfam" id="PF01757"/>
    </source>
</evidence>
<keyword evidence="1" id="KW-0472">Membrane</keyword>